<dbReference type="PANTHER" id="PTHR45657:SF1">
    <property type="entry name" value="CRAL-TRIO DOMAIN-CONTAINING PROTEIN YKL091C-RELATED"/>
    <property type="match status" value="1"/>
</dbReference>
<organism evidence="3 4">
    <name type="scientific">Nannochloropsis gaditana</name>
    <dbReference type="NCBI Taxonomy" id="72520"/>
    <lineage>
        <taxon>Eukaryota</taxon>
        <taxon>Sar</taxon>
        <taxon>Stramenopiles</taxon>
        <taxon>Ochrophyta</taxon>
        <taxon>Eustigmatophyceae</taxon>
        <taxon>Eustigmatales</taxon>
        <taxon>Monodopsidaceae</taxon>
        <taxon>Nannochloropsis</taxon>
    </lineage>
</organism>
<gene>
    <name evidence="3" type="ORF">Naga_100009g15</name>
</gene>
<feature type="domain" description="CRAL-TRIO" evidence="2">
    <location>
        <begin position="500"/>
        <end position="669"/>
    </location>
</feature>
<dbReference type="SMART" id="SM00516">
    <property type="entry name" value="SEC14"/>
    <property type="match status" value="1"/>
</dbReference>
<evidence type="ECO:0000313" key="3">
    <source>
        <dbReference type="EMBL" id="EWM28612.1"/>
    </source>
</evidence>
<feature type="region of interest" description="Disordered" evidence="1">
    <location>
        <begin position="35"/>
        <end position="71"/>
    </location>
</feature>
<dbReference type="Gene3D" id="3.40.525.10">
    <property type="entry name" value="CRAL-TRIO lipid binding domain"/>
    <property type="match status" value="1"/>
</dbReference>
<dbReference type="Proteomes" id="UP000019335">
    <property type="component" value="Chromosome 4"/>
</dbReference>
<evidence type="ECO:0000256" key="1">
    <source>
        <dbReference type="SAM" id="MobiDB-lite"/>
    </source>
</evidence>
<evidence type="ECO:0000259" key="2">
    <source>
        <dbReference type="PROSITE" id="PS50191"/>
    </source>
</evidence>
<protein>
    <submittedName>
        <fullName evidence="3">Phosphoinositol transporter</fullName>
    </submittedName>
</protein>
<evidence type="ECO:0000313" key="4">
    <source>
        <dbReference type="Proteomes" id="UP000019335"/>
    </source>
</evidence>
<accession>W7TR34</accession>
<dbReference type="PANTHER" id="PTHR45657">
    <property type="entry name" value="CRAL-TRIO DOMAIN-CONTAINING PROTEIN YKL091C-RELATED"/>
    <property type="match status" value="1"/>
</dbReference>
<dbReference type="InterPro" id="IPR036865">
    <property type="entry name" value="CRAL-TRIO_dom_sf"/>
</dbReference>
<dbReference type="InterPro" id="IPR036273">
    <property type="entry name" value="CRAL/TRIO_N_dom_sf"/>
</dbReference>
<dbReference type="InterPro" id="IPR051026">
    <property type="entry name" value="PI/PC_transfer"/>
</dbReference>
<dbReference type="SUPFAM" id="SSF52087">
    <property type="entry name" value="CRAL/TRIO domain"/>
    <property type="match status" value="1"/>
</dbReference>
<keyword evidence="4" id="KW-1185">Reference proteome</keyword>
<sequence>MGQAQTSSFVSPFAAPPLMLNTDDLVRNWMTDGNNDTRYHYHGQSRSERRRCRSDGAKASSTSPPVDNGVTGVMVQCGPQIESQKHKLLSTSPAFIFMMIRHQNGEEVILSREAVHGATSRLTYSRHQKDIVLVLSDHPAVHLPARAIATKAGMGEMLFVREGRSRARDRSTEKRICKPMHSMTLLARPGGRSHDFLCGFQNIIATVLSSVQLQAVLPRVASDWEAHLALVLVNVACWHRDLPGLTLLFLGMLLVAEAFRWHTIEIVLGEGGRDRQLLRAVPWDWEVNIGRCLMRWRRVSCASPRISKARPAITTRSVMKEEEMAVFGETQVILEEMIDLEETVEQVAMSEEELAVTVIPSGNSVALSEVSAQETDRSIYGSQRQASDTVIAAEHRPRSTDATAATVHEVEEAEVSACPFACPLEYSEKNPSSSEIAAPRRRSIENISITSTGVRRPPLPLRYLTVTGNNVAKAQAKWAATLRWRAAYGADTILEAPHTNYGLIKKQFPQFVAGRSRSGNPVYYEMSTRIDARALTSQGVDVDEMIRHYVWTNEYIYSRWVPDPEGQIISVVDLSGLSIGGMSTLSLEFVSKALTLIGAHYPARAQAILIVNAPIFFSYIWNLVKGAADEYTSKSLKVYSRDESFAALCEYIEPAQIPVEYGGTLKYGASRGMNEERKHERQHSVRWTSPFEKEMEAHANRIIESTKCGIMGSNDDEKKIERRSVAGGT</sequence>
<dbReference type="Pfam" id="PF00650">
    <property type="entry name" value="CRAL_TRIO"/>
    <property type="match status" value="1"/>
</dbReference>
<dbReference type="SUPFAM" id="SSF46938">
    <property type="entry name" value="CRAL/TRIO N-terminal domain"/>
    <property type="match status" value="1"/>
</dbReference>
<name>W7TR34_9STRA</name>
<feature type="compositionally biased region" description="Basic residues" evidence="1">
    <location>
        <begin position="40"/>
        <end position="52"/>
    </location>
</feature>
<dbReference type="OrthoDB" id="1434354at2759"/>
<proteinExistence type="predicted"/>
<dbReference type="PROSITE" id="PS50191">
    <property type="entry name" value="CRAL_TRIO"/>
    <property type="match status" value="1"/>
</dbReference>
<dbReference type="CDD" id="cd00170">
    <property type="entry name" value="SEC14"/>
    <property type="match status" value="1"/>
</dbReference>
<comment type="caution">
    <text evidence="3">The sequence shown here is derived from an EMBL/GenBank/DDBJ whole genome shotgun (WGS) entry which is preliminary data.</text>
</comment>
<reference evidence="3 4" key="1">
    <citation type="journal article" date="2014" name="Mol. Plant">
        <title>Chromosome Scale Genome Assembly and Transcriptome Profiling of Nannochloropsis gaditana in Nitrogen Depletion.</title>
        <authorList>
            <person name="Corteggiani Carpinelli E."/>
            <person name="Telatin A."/>
            <person name="Vitulo N."/>
            <person name="Forcato C."/>
            <person name="D'Angelo M."/>
            <person name="Schiavon R."/>
            <person name="Vezzi A."/>
            <person name="Giacometti G.M."/>
            <person name="Morosinotto T."/>
            <person name="Valle G."/>
        </authorList>
    </citation>
    <scope>NUCLEOTIDE SEQUENCE [LARGE SCALE GENOMIC DNA]</scope>
    <source>
        <strain evidence="3 4">B-31</strain>
    </source>
</reference>
<dbReference type="AlphaFoldDB" id="W7TR34"/>
<dbReference type="InterPro" id="IPR001251">
    <property type="entry name" value="CRAL-TRIO_dom"/>
</dbReference>
<dbReference type="EMBL" id="AZIL01000279">
    <property type="protein sequence ID" value="EWM28612.1"/>
    <property type="molecule type" value="Genomic_DNA"/>
</dbReference>